<dbReference type="EMBL" id="JBJKBG010000010">
    <property type="protein sequence ID" value="KAL3718772.1"/>
    <property type="molecule type" value="Genomic_DNA"/>
</dbReference>
<gene>
    <name evidence="1" type="ORF">ACJRO7_003820</name>
</gene>
<evidence type="ECO:0000313" key="2">
    <source>
        <dbReference type="Proteomes" id="UP001634007"/>
    </source>
</evidence>
<dbReference type="AlphaFoldDB" id="A0ABD3IVA3"/>
<evidence type="ECO:0000313" key="1">
    <source>
        <dbReference type="EMBL" id="KAL3718772.1"/>
    </source>
</evidence>
<evidence type="ECO:0008006" key="3">
    <source>
        <dbReference type="Google" id="ProtNLM"/>
    </source>
</evidence>
<proteinExistence type="predicted"/>
<comment type="caution">
    <text evidence="1">The sequence shown here is derived from an EMBL/GenBank/DDBJ whole genome shotgun (WGS) entry which is preliminary data.</text>
</comment>
<keyword evidence="2" id="KW-1185">Reference proteome</keyword>
<protein>
    <recommendedName>
        <fullName evidence="3">Hexosyltransferase</fullName>
    </recommendedName>
</protein>
<organism evidence="1 2">
    <name type="scientific">Eucalyptus globulus</name>
    <name type="common">Tasmanian blue gum</name>
    <dbReference type="NCBI Taxonomy" id="34317"/>
    <lineage>
        <taxon>Eukaryota</taxon>
        <taxon>Viridiplantae</taxon>
        <taxon>Streptophyta</taxon>
        <taxon>Embryophyta</taxon>
        <taxon>Tracheophyta</taxon>
        <taxon>Spermatophyta</taxon>
        <taxon>Magnoliopsida</taxon>
        <taxon>eudicotyledons</taxon>
        <taxon>Gunneridae</taxon>
        <taxon>Pentapetalae</taxon>
        <taxon>rosids</taxon>
        <taxon>malvids</taxon>
        <taxon>Myrtales</taxon>
        <taxon>Myrtaceae</taxon>
        <taxon>Myrtoideae</taxon>
        <taxon>Eucalypteae</taxon>
        <taxon>Eucalyptus</taxon>
    </lineage>
</organism>
<name>A0ABD3IVA3_EUCGL</name>
<sequence>MPSDLALDCQIPVLDSIKASSPKEKGVELAKWVELIGRFDLERDEELIDFVLVGNDDMLVKNEPWHELESNHSLAMRLGEEG</sequence>
<dbReference type="Proteomes" id="UP001634007">
    <property type="component" value="Unassembled WGS sequence"/>
</dbReference>
<reference evidence="1 2" key="1">
    <citation type="submission" date="2024-11" db="EMBL/GenBank/DDBJ databases">
        <title>Chromosome-level genome assembly of Eucalyptus globulus Labill. provides insights into its genome evolution.</title>
        <authorList>
            <person name="Li X."/>
        </authorList>
    </citation>
    <scope>NUCLEOTIDE SEQUENCE [LARGE SCALE GENOMIC DNA]</scope>
    <source>
        <strain evidence="1">CL2024</strain>
        <tissue evidence="1">Fresh tender leaves</tissue>
    </source>
</reference>
<accession>A0ABD3IVA3</accession>